<dbReference type="InterPro" id="IPR044993">
    <property type="entry name" value="BXL"/>
</dbReference>
<dbReference type="InterPro" id="IPR013783">
    <property type="entry name" value="Ig-like_fold"/>
</dbReference>
<keyword evidence="4" id="KW-0378">Hydrolase</keyword>
<keyword evidence="5" id="KW-0325">Glycoprotein</keyword>
<keyword evidence="6" id="KW-0326">Glycosidase</keyword>
<dbReference type="InterPro" id="IPR002772">
    <property type="entry name" value="Glyco_hydro_3_C"/>
</dbReference>
<dbReference type="PRINTS" id="PR00133">
    <property type="entry name" value="GLHYDRLASE3"/>
</dbReference>
<keyword evidence="3 7" id="KW-0732">Signal</keyword>
<evidence type="ECO:0000256" key="1">
    <source>
        <dbReference type="ARBA" id="ARBA00004613"/>
    </source>
</evidence>
<sequence>MLLALLCLLAGAAAAAPNARPCAPSHPASAYPFCDASLSVPARARALFSLLTLDEKIAQLSNTAGGVPRLGIPPYQWWSESLHGLADNGPGVNFSSGPVRAATAFPQVVLSTAAFNRSLWRAVAEAVATEALGMHNAGQAGLTYWAPNINIFRDPRWGRGQETSGEDPAVAAAYSLEYVKGFQGEEGEEGRIRLSACCKHYTAYDMEKWEGFTRYTFNAKVKTVTPYRFSRLIIFTVNAQDLEDTYQPPFKTCIQEARASCLMCAYNQVNGVPMCAHKDLLQKTRDEWGFQGYITSDCDAVAIIHENQTYTKSDEDSVAIVLKAGMDLNCGSFLVRHTKSAIEKGKIQEQDIDRALFNLFSVQLRLGIFDKPKNDQLGPNNVCTKEHRELAAEAVRQGAVLLKNDNSFLPLKRNEVKHVAIIGPSADDAYAMGGDYTGVPCNPITFHQGIQPYVAQTTFAAGCKDVSCNSTYLFGEAIEAAKVADTVIVVAGLNLTEEREDLDRVSLLLPGNQMGLIHTIASVTKKPLVLVLLGGGPVDVSFAKRDPRIASILWLGYPGEVGGQVLPEILFGEYNPGGKLAMTWYPESFTAIPMTDMNMRADPSRGYPGRTYRFYIGDVVYGFGYGLSYSKYSYSILSAPKKISVSHTSVPNIISRKPAYTRKDGLDFVKTEDIASCEALMFSVCIAVSNHGEMDGSHAVLLFSRLKSSVPGFPIKQLVGFERVRTAAGSATNVEVTVDPCKHMSAANSEGKRILLLGAHVLTVGDEEFELLIET</sequence>
<dbReference type="FunFam" id="3.20.20.300:FF:000004">
    <property type="entry name" value="probable beta-D-xylosidase 7"/>
    <property type="match status" value="1"/>
</dbReference>
<gene>
    <name evidence="9" type="ORF">HU200_032634</name>
</gene>
<dbReference type="OrthoDB" id="47059at2759"/>
<dbReference type="Gene3D" id="3.20.20.300">
    <property type="entry name" value="Glycoside hydrolase, family 3, N-terminal domain"/>
    <property type="match status" value="1"/>
</dbReference>
<dbReference type="Proteomes" id="UP000636709">
    <property type="component" value="Unassembled WGS sequence"/>
</dbReference>
<dbReference type="GO" id="GO:0005576">
    <property type="term" value="C:extracellular region"/>
    <property type="evidence" value="ECO:0007669"/>
    <property type="project" value="UniProtKB-SubCell"/>
</dbReference>
<proteinExistence type="predicted"/>
<dbReference type="GO" id="GO:0045493">
    <property type="term" value="P:xylan catabolic process"/>
    <property type="evidence" value="ECO:0007669"/>
    <property type="project" value="InterPro"/>
</dbReference>
<dbReference type="InterPro" id="IPR026891">
    <property type="entry name" value="Fn3-like"/>
</dbReference>
<evidence type="ECO:0000256" key="7">
    <source>
        <dbReference type="SAM" id="SignalP"/>
    </source>
</evidence>
<evidence type="ECO:0000259" key="8">
    <source>
        <dbReference type="SMART" id="SM01217"/>
    </source>
</evidence>
<dbReference type="GO" id="GO:0031222">
    <property type="term" value="P:arabinan catabolic process"/>
    <property type="evidence" value="ECO:0007669"/>
    <property type="project" value="TreeGrafter"/>
</dbReference>
<dbReference type="EMBL" id="JACEFO010001783">
    <property type="protein sequence ID" value="KAF8702803.1"/>
    <property type="molecule type" value="Genomic_DNA"/>
</dbReference>
<name>A0A835BMM8_9POAL</name>
<dbReference type="Gene3D" id="2.60.40.10">
    <property type="entry name" value="Immunoglobulins"/>
    <property type="match status" value="1"/>
</dbReference>
<comment type="caution">
    <text evidence="9">The sequence shown here is derived from an EMBL/GenBank/DDBJ whole genome shotgun (WGS) entry which is preliminary data.</text>
</comment>
<evidence type="ECO:0000256" key="4">
    <source>
        <dbReference type="ARBA" id="ARBA00022801"/>
    </source>
</evidence>
<dbReference type="GO" id="GO:0046556">
    <property type="term" value="F:alpha-L-arabinofuranosidase activity"/>
    <property type="evidence" value="ECO:0007669"/>
    <property type="project" value="TreeGrafter"/>
</dbReference>
<evidence type="ECO:0000256" key="3">
    <source>
        <dbReference type="ARBA" id="ARBA00022729"/>
    </source>
</evidence>
<dbReference type="Pfam" id="PF00933">
    <property type="entry name" value="Glyco_hydro_3"/>
    <property type="match status" value="1"/>
</dbReference>
<evidence type="ECO:0000313" key="10">
    <source>
        <dbReference type="Proteomes" id="UP000636709"/>
    </source>
</evidence>
<dbReference type="GO" id="GO:0009044">
    <property type="term" value="F:xylan 1,4-beta-xylosidase activity"/>
    <property type="evidence" value="ECO:0007669"/>
    <property type="project" value="InterPro"/>
</dbReference>
<feature type="signal peptide" evidence="7">
    <location>
        <begin position="1"/>
        <end position="15"/>
    </location>
</feature>
<dbReference type="Pfam" id="PF14310">
    <property type="entry name" value="Fn3-like"/>
    <property type="match status" value="1"/>
</dbReference>
<keyword evidence="2" id="KW-0964">Secreted</keyword>
<dbReference type="InterPro" id="IPR036962">
    <property type="entry name" value="Glyco_hydro_3_N_sf"/>
</dbReference>
<dbReference type="InterPro" id="IPR036881">
    <property type="entry name" value="Glyco_hydro_3_C_sf"/>
</dbReference>
<dbReference type="PANTHER" id="PTHR42721">
    <property type="entry name" value="SUGAR HYDROLASE-RELATED"/>
    <property type="match status" value="1"/>
</dbReference>
<feature type="chain" id="PRO_5032607893" description="Fibronectin type III-like domain-containing protein" evidence="7">
    <location>
        <begin position="16"/>
        <end position="775"/>
    </location>
</feature>
<protein>
    <recommendedName>
        <fullName evidence="8">Fibronectin type III-like domain-containing protein</fullName>
    </recommendedName>
</protein>
<dbReference type="PANTHER" id="PTHR42721:SF1">
    <property type="entry name" value="BETA-D-XYLOSIDASE 6-RELATED"/>
    <property type="match status" value="1"/>
</dbReference>
<dbReference type="InterPro" id="IPR017853">
    <property type="entry name" value="GH"/>
</dbReference>
<dbReference type="Gene3D" id="3.40.50.1700">
    <property type="entry name" value="Glycoside hydrolase family 3 C-terminal domain"/>
    <property type="match status" value="1"/>
</dbReference>
<dbReference type="SUPFAM" id="SSF51445">
    <property type="entry name" value="(Trans)glycosidases"/>
    <property type="match status" value="1"/>
</dbReference>
<reference evidence="9" key="1">
    <citation type="submission" date="2020-07" db="EMBL/GenBank/DDBJ databases">
        <title>Genome sequence and genetic diversity analysis of an under-domesticated orphan crop, white fonio (Digitaria exilis).</title>
        <authorList>
            <person name="Bennetzen J.L."/>
            <person name="Chen S."/>
            <person name="Ma X."/>
            <person name="Wang X."/>
            <person name="Yssel A.E.J."/>
            <person name="Chaluvadi S.R."/>
            <person name="Johnson M."/>
            <person name="Gangashetty P."/>
            <person name="Hamidou F."/>
            <person name="Sanogo M.D."/>
            <person name="Zwaenepoel A."/>
            <person name="Wallace J."/>
            <person name="Van De Peer Y."/>
            <person name="Van Deynze A."/>
        </authorList>
    </citation>
    <scope>NUCLEOTIDE SEQUENCE</scope>
    <source>
        <tissue evidence="9">Leaves</tissue>
    </source>
</reference>
<dbReference type="FunFam" id="3.40.50.1700:FF:000001">
    <property type="entry name" value="probable beta-D-xylosidase 2"/>
    <property type="match status" value="1"/>
</dbReference>
<comment type="subcellular location">
    <subcellularLocation>
        <location evidence="1">Secreted</location>
    </subcellularLocation>
</comment>
<keyword evidence="10" id="KW-1185">Reference proteome</keyword>
<dbReference type="SMART" id="SM01217">
    <property type="entry name" value="Fn3_like"/>
    <property type="match status" value="1"/>
</dbReference>
<dbReference type="SUPFAM" id="SSF52279">
    <property type="entry name" value="Beta-D-glucan exohydrolase, C-terminal domain"/>
    <property type="match status" value="1"/>
</dbReference>
<evidence type="ECO:0000256" key="5">
    <source>
        <dbReference type="ARBA" id="ARBA00023180"/>
    </source>
</evidence>
<accession>A0A835BMM8</accession>
<dbReference type="AlphaFoldDB" id="A0A835BMM8"/>
<evidence type="ECO:0000256" key="6">
    <source>
        <dbReference type="ARBA" id="ARBA00023295"/>
    </source>
</evidence>
<organism evidence="9 10">
    <name type="scientific">Digitaria exilis</name>
    <dbReference type="NCBI Taxonomy" id="1010633"/>
    <lineage>
        <taxon>Eukaryota</taxon>
        <taxon>Viridiplantae</taxon>
        <taxon>Streptophyta</taxon>
        <taxon>Embryophyta</taxon>
        <taxon>Tracheophyta</taxon>
        <taxon>Spermatophyta</taxon>
        <taxon>Magnoliopsida</taxon>
        <taxon>Liliopsida</taxon>
        <taxon>Poales</taxon>
        <taxon>Poaceae</taxon>
        <taxon>PACMAD clade</taxon>
        <taxon>Panicoideae</taxon>
        <taxon>Panicodae</taxon>
        <taxon>Paniceae</taxon>
        <taxon>Anthephorinae</taxon>
        <taxon>Digitaria</taxon>
    </lineage>
</organism>
<evidence type="ECO:0000256" key="2">
    <source>
        <dbReference type="ARBA" id="ARBA00022525"/>
    </source>
</evidence>
<dbReference type="InterPro" id="IPR001764">
    <property type="entry name" value="Glyco_hydro_3_N"/>
</dbReference>
<dbReference type="Pfam" id="PF01915">
    <property type="entry name" value="Glyco_hydro_3_C"/>
    <property type="match status" value="1"/>
</dbReference>
<feature type="domain" description="Fibronectin type III-like" evidence="8">
    <location>
        <begin position="698"/>
        <end position="768"/>
    </location>
</feature>
<evidence type="ECO:0000313" key="9">
    <source>
        <dbReference type="EMBL" id="KAF8702803.1"/>
    </source>
</evidence>